<dbReference type="RefSeq" id="WP_104371638.1">
    <property type="nucleotide sequence ID" value="NZ_BFAV01000075.1"/>
</dbReference>
<dbReference type="Gene3D" id="3.30.1330.200">
    <property type="match status" value="1"/>
</dbReference>
<dbReference type="CDD" id="cd16352">
    <property type="entry name" value="CheD"/>
    <property type="match status" value="1"/>
</dbReference>
<comment type="catalytic activity">
    <reaction evidence="3">
        <text>L-glutaminyl-[protein] + H2O = L-glutamyl-[protein] + NH4(+)</text>
        <dbReference type="Rhea" id="RHEA:16441"/>
        <dbReference type="Rhea" id="RHEA-COMP:10207"/>
        <dbReference type="Rhea" id="RHEA-COMP:10208"/>
        <dbReference type="ChEBI" id="CHEBI:15377"/>
        <dbReference type="ChEBI" id="CHEBI:28938"/>
        <dbReference type="ChEBI" id="CHEBI:29973"/>
        <dbReference type="ChEBI" id="CHEBI:30011"/>
        <dbReference type="EC" id="3.5.1.44"/>
    </reaction>
</comment>
<dbReference type="PANTHER" id="PTHR35147">
    <property type="entry name" value="CHEMORECEPTOR GLUTAMINE DEAMIDASE CHED-RELATED"/>
    <property type="match status" value="1"/>
</dbReference>
<comment type="caution">
    <text evidence="4">The sequence shown here is derived from an EMBL/GenBank/DDBJ whole genome shotgun (WGS) entry which is preliminary data.</text>
</comment>
<evidence type="ECO:0000313" key="4">
    <source>
        <dbReference type="EMBL" id="GBF33210.1"/>
    </source>
</evidence>
<dbReference type="AlphaFoldDB" id="A0A2L2XAT5"/>
<evidence type="ECO:0000256" key="2">
    <source>
        <dbReference type="ARBA" id="ARBA00022801"/>
    </source>
</evidence>
<keyword evidence="2 3" id="KW-0378">Hydrolase</keyword>
<keyword evidence="5" id="KW-1185">Reference proteome</keyword>
<evidence type="ECO:0000313" key="5">
    <source>
        <dbReference type="Proteomes" id="UP000239549"/>
    </source>
</evidence>
<gene>
    <name evidence="3" type="primary">cheD</name>
    <name evidence="4" type="ORF">DCCM_2309</name>
</gene>
<comment type="similarity">
    <text evidence="3">Belongs to the CheD family.</text>
</comment>
<name>A0A2L2XAT5_9FIRM</name>
<dbReference type="Proteomes" id="UP000239549">
    <property type="component" value="Unassembled WGS sequence"/>
</dbReference>
<dbReference type="HAMAP" id="MF_01440">
    <property type="entry name" value="CheD"/>
    <property type="match status" value="1"/>
</dbReference>
<dbReference type="PANTHER" id="PTHR35147:SF1">
    <property type="entry name" value="CHEMORECEPTOR GLUTAMINE DEAMIDASE CHED-RELATED"/>
    <property type="match status" value="1"/>
</dbReference>
<dbReference type="OrthoDB" id="9807202at2"/>
<sequence>MEPAREIVEIQVGIADLKVTREPGRLITLGLGSCVGVSLYDPMMKVGGLLHVMLPDSTQFSNVNKLAKFADTGIPLMIQELQKMGARINRMQAKLVGGAQMFSGLDEKMTLNIGLRNTEKSREVLSNLNIRILAEDVGGNRGRTMIVDTASGMVTIRTMGNKLKVI</sequence>
<dbReference type="GO" id="GO:0006935">
    <property type="term" value="P:chemotaxis"/>
    <property type="evidence" value="ECO:0007669"/>
    <property type="project" value="UniProtKB-UniRule"/>
</dbReference>
<comment type="function">
    <text evidence="3">Probably deamidates glutamine residues to glutamate on methyl-accepting chemotaxis receptors (MCPs), playing an important role in chemotaxis.</text>
</comment>
<evidence type="ECO:0000256" key="1">
    <source>
        <dbReference type="ARBA" id="ARBA00022500"/>
    </source>
</evidence>
<organism evidence="4 5">
    <name type="scientific">Desulfocucumis palustris</name>
    <dbReference type="NCBI Taxonomy" id="1898651"/>
    <lineage>
        <taxon>Bacteria</taxon>
        <taxon>Bacillati</taxon>
        <taxon>Bacillota</taxon>
        <taxon>Clostridia</taxon>
        <taxon>Eubacteriales</taxon>
        <taxon>Desulfocucumaceae</taxon>
        <taxon>Desulfocucumis</taxon>
    </lineage>
</organism>
<reference evidence="5" key="1">
    <citation type="submission" date="2018-02" db="EMBL/GenBank/DDBJ databases">
        <title>Genome sequence of Desulfocucumis palustris strain NAW-5.</title>
        <authorList>
            <person name="Watanabe M."/>
            <person name="Kojima H."/>
            <person name="Fukui M."/>
        </authorList>
    </citation>
    <scope>NUCLEOTIDE SEQUENCE [LARGE SCALE GENOMIC DNA]</scope>
    <source>
        <strain evidence="5">NAW-5</strain>
    </source>
</reference>
<dbReference type="InterPro" id="IPR038592">
    <property type="entry name" value="CheD-like_sf"/>
</dbReference>
<dbReference type="Pfam" id="PF03975">
    <property type="entry name" value="CheD"/>
    <property type="match status" value="1"/>
</dbReference>
<evidence type="ECO:0000256" key="3">
    <source>
        <dbReference type="HAMAP-Rule" id="MF_01440"/>
    </source>
</evidence>
<proteinExistence type="inferred from homology"/>
<dbReference type="EMBL" id="BFAV01000075">
    <property type="protein sequence ID" value="GBF33210.1"/>
    <property type="molecule type" value="Genomic_DNA"/>
</dbReference>
<dbReference type="EC" id="3.5.1.44" evidence="3"/>
<dbReference type="InterPro" id="IPR005659">
    <property type="entry name" value="Chemorcpt_Glu_NH3ase_CheD"/>
</dbReference>
<protein>
    <recommendedName>
        <fullName evidence="3">Probable chemoreceptor glutamine deamidase CheD</fullName>
        <ecNumber evidence="3">3.5.1.44</ecNumber>
    </recommendedName>
</protein>
<accession>A0A2L2XAT5</accession>
<dbReference type="InterPro" id="IPR011324">
    <property type="entry name" value="Cytotoxic_necrot_fac-like_cat"/>
</dbReference>
<dbReference type="SUPFAM" id="SSF64438">
    <property type="entry name" value="CNF1/YfiH-like putative cysteine hydrolases"/>
    <property type="match status" value="1"/>
</dbReference>
<dbReference type="GO" id="GO:0050568">
    <property type="term" value="F:protein-glutamine glutaminase activity"/>
    <property type="evidence" value="ECO:0007669"/>
    <property type="project" value="UniProtKB-UniRule"/>
</dbReference>
<keyword evidence="1 3" id="KW-0145">Chemotaxis</keyword>